<comment type="caution">
    <text evidence="2">The sequence shown here is derived from an EMBL/GenBank/DDBJ whole genome shotgun (WGS) entry which is preliminary data.</text>
</comment>
<evidence type="ECO:0000313" key="3">
    <source>
        <dbReference type="Proteomes" id="UP000641454"/>
    </source>
</evidence>
<gene>
    <name evidence="2" type="ORF">H8R25_06285</name>
</gene>
<dbReference type="RefSeq" id="WP_187017711.1">
    <property type="nucleotide sequence ID" value="NZ_JACRUK010000010.1"/>
</dbReference>
<dbReference type="Proteomes" id="UP000641454">
    <property type="component" value="Unassembled WGS sequence"/>
</dbReference>
<feature type="signal peptide" evidence="1">
    <location>
        <begin position="1"/>
        <end position="21"/>
    </location>
</feature>
<protein>
    <submittedName>
        <fullName evidence="2">Uncharacterized protein</fullName>
    </submittedName>
</protein>
<reference evidence="2 3" key="1">
    <citation type="submission" date="2020-08" db="EMBL/GenBank/DDBJ databases">
        <title>Description of novel Flavobacterium F-392 isolate.</title>
        <authorList>
            <person name="Saticioglu I.B."/>
            <person name="Duman M."/>
            <person name="Altun S."/>
        </authorList>
    </citation>
    <scope>NUCLEOTIDE SEQUENCE [LARGE SCALE GENOMIC DNA]</scope>
    <source>
        <strain evidence="2 3">F-392</strain>
    </source>
</reference>
<keyword evidence="1" id="KW-0732">Signal</keyword>
<evidence type="ECO:0000313" key="2">
    <source>
        <dbReference type="EMBL" id="MBC5844041.1"/>
    </source>
</evidence>
<dbReference type="EMBL" id="JACRUL010000010">
    <property type="protein sequence ID" value="MBC5844041.1"/>
    <property type="molecule type" value="Genomic_DNA"/>
</dbReference>
<sequence>MKKSILFHIALLLLIAANGLAQTSTNLIVSPTPASSLSLWSLQKQTVVYLVTGNSAIQSEYKIKTEIQLTDGTVVGKTDLTRSRVYILKSGNTIYYADDVVPLDYMIFTGKYRVSLNTSGKLPSETYQICVSLVNTQDFAPIAPSKCKVFTIATPQLPVLIRPFKDQVLNETEAQSVITFKWTPLAPITQSIITYKVLVFEVLQGQTPMQALRSNMPILDQDVRSVTQYVWNPQGILNQNPADENGVVHQKKLIWTIQTYDNQNEQPFLDGGLTRDGLSEPVVFYVGTLKK</sequence>
<keyword evidence="3" id="KW-1185">Reference proteome</keyword>
<organism evidence="2 3">
    <name type="scientific">Flavobacterium muglaense</name>
    <dbReference type="NCBI Taxonomy" id="2764716"/>
    <lineage>
        <taxon>Bacteria</taxon>
        <taxon>Pseudomonadati</taxon>
        <taxon>Bacteroidota</taxon>
        <taxon>Flavobacteriia</taxon>
        <taxon>Flavobacteriales</taxon>
        <taxon>Flavobacteriaceae</taxon>
        <taxon>Flavobacterium</taxon>
    </lineage>
</organism>
<evidence type="ECO:0000256" key="1">
    <source>
        <dbReference type="SAM" id="SignalP"/>
    </source>
</evidence>
<name>A0A923MYE2_9FLAO</name>
<dbReference type="AlphaFoldDB" id="A0A923MYE2"/>
<feature type="chain" id="PRO_5037230048" evidence="1">
    <location>
        <begin position="22"/>
        <end position="291"/>
    </location>
</feature>
<accession>A0A923MYE2</accession>
<proteinExistence type="predicted"/>